<dbReference type="GO" id="GO:0006950">
    <property type="term" value="P:response to stress"/>
    <property type="evidence" value="ECO:0007669"/>
    <property type="project" value="TreeGrafter"/>
</dbReference>
<dbReference type="InterPro" id="IPR000835">
    <property type="entry name" value="HTH_MarR-typ"/>
</dbReference>
<dbReference type="GO" id="GO:0003700">
    <property type="term" value="F:DNA-binding transcription factor activity"/>
    <property type="evidence" value="ECO:0007669"/>
    <property type="project" value="InterPro"/>
</dbReference>
<keyword evidence="3" id="KW-1185">Reference proteome</keyword>
<dbReference type="Proteomes" id="UP000464262">
    <property type="component" value="Chromosome 1"/>
</dbReference>
<name>A0A7Z2YE91_9VIBR</name>
<evidence type="ECO:0000259" key="1">
    <source>
        <dbReference type="PROSITE" id="PS50995"/>
    </source>
</evidence>
<evidence type="ECO:0000313" key="2">
    <source>
        <dbReference type="EMBL" id="QIA64111.1"/>
    </source>
</evidence>
<dbReference type="SUPFAM" id="SSF46785">
    <property type="entry name" value="Winged helix' DNA-binding domain"/>
    <property type="match status" value="1"/>
</dbReference>
<dbReference type="InterPro" id="IPR039422">
    <property type="entry name" value="MarR/SlyA-like"/>
</dbReference>
<organism evidence="2 3">
    <name type="scientific">Vibrio astriarenae</name>
    <dbReference type="NCBI Taxonomy" id="1481923"/>
    <lineage>
        <taxon>Bacteria</taxon>
        <taxon>Pseudomonadati</taxon>
        <taxon>Pseudomonadota</taxon>
        <taxon>Gammaproteobacteria</taxon>
        <taxon>Vibrionales</taxon>
        <taxon>Vibrionaceae</taxon>
        <taxon>Vibrio</taxon>
    </lineage>
</organism>
<gene>
    <name evidence="2" type="ORF">GT360_11565</name>
</gene>
<dbReference type="KEGG" id="vas:GT360_11565"/>
<sequence length="137" mass="15553">MSLEETLIRLESQSAKAWRRYASQDALSSLSFNEFEYLRVIKESGESGIRITDIAHEMSVTKPSASNMVARLEKRNMVKRILCAEDARSKRIVVTGEVIESWALENVVYQDLAEKMRTKLSGSEVELLEQLLEKSLG</sequence>
<dbReference type="Gene3D" id="1.10.10.10">
    <property type="entry name" value="Winged helix-like DNA-binding domain superfamily/Winged helix DNA-binding domain"/>
    <property type="match status" value="1"/>
</dbReference>
<evidence type="ECO:0000313" key="3">
    <source>
        <dbReference type="Proteomes" id="UP000464262"/>
    </source>
</evidence>
<dbReference type="Pfam" id="PF01047">
    <property type="entry name" value="MarR"/>
    <property type="match status" value="1"/>
</dbReference>
<accession>A0A7Z2YE91</accession>
<dbReference type="SMART" id="SM00347">
    <property type="entry name" value="HTH_MARR"/>
    <property type="match status" value="1"/>
</dbReference>
<dbReference type="PANTHER" id="PTHR33164">
    <property type="entry name" value="TRANSCRIPTIONAL REGULATOR, MARR FAMILY"/>
    <property type="match status" value="1"/>
</dbReference>
<dbReference type="InterPro" id="IPR036390">
    <property type="entry name" value="WH_DNA-bd_sf"/>
</dbReference>
<dbReference type="PRINTS" id="PR00598">
    <property type="entry name" value="HTHMARR"/>
</dbReference>
<reference evidence="2 3" key="1">
    <citation type="submission" date="2020-01" db="EMBL/GenBank/DDBJ databases">
        <title>Whole genome and functional gene identification of agarase of Vibrio HN897.</title>
        <authorList>
            <person name="Liu Y."/>
            <person name="Zhao Z."/>
        </authorList>
    </citation>
    <scope>NUCLEOTIDE SEQUENCE [LARGE SCALE GENOMIC DNA]</scope>
    <source>
        <strain evidence="2 3">HN897</strain>
    </source>
</reference>
<proteinExistence type="predicted"/>
<dbReference type="PANTHER" id="PTHR33164:SF95">
    <property type="entry name" value="TRANSCRIPTIONAL REGULATOR"/>
    <property type="match status" value="1"/>
</dbReference>
<dbReference type="EMBL" id="CP047475">
    <property type="protein sequence ID" value="QIA64111.1"/>
    <property type="molecule type" value="Genomic_DNA"/>
</dbReference>
<feature type="domain" description="HTH marR-type" evidence="1">
    <location>
        <begin position="4"/>
        <end position="137"/>
    </location>
</feature>
<dbReference type="InterPro" id="IPR036388">
    <property type="entry name" value="WH-like_DNA-bd_sf"/>
</dbReference>
<dbReference type="RefSeq" id="WP_164649020.1">
    <property type="nucleotide sequence ID" value="NZ_CP047475.1"/>
</dbReference>
<dbReference type="PROSITE" id="PS50995">
    <property type="entry name" value="HTH_MARR_2"/>
    <property type="match status" value="1"/>
</dbReference>
<dbReference type="AlphaFoldDB" id="A0A7Z2YE91"/>
<protein>
    <submittedName>
        <fullName evidence="2">MarR family transcriptional regulator</fullName>
    </submittedName>
</protein>